<accession>A0A816HI27</accession>
<feature type="compositionally biased region" description="Low complexity" evidence="1">
    <location>
        <begin position="97"/>
        <end position="111"/>
    </location>
</feature>
<sequence length="160" mass="18306">MLLHMIVDYLQDGVRDALKIHIKRRMKTLPDTPSPVQFLTIACDEEELQQELLPSEASTITAVQPYFPHFTTATNTFTLRPDYSPRHSYSNNQSSYSTHPINPSTSSSSRSGFSQNQFSPCLICNRSTHRTINCYYKYSSGCYKCDASDHVVHEYPQVFQ</sequence>
<comment type="caution">
    <text evidence="2">The sequence shown here is derived from an EMBL/GenBank/DDBJ whole genome shotgun (WGS) entry which is preliminary data.</text>
</comment>
<protein>
    <submittedName>
        <fullName evidence="2">Uncharacterized protein</fullName>
    </submittedName>
</protein>
<dbReference type="InterPro" id="IPR036875">
    <property type="entry name" value="Znf_CCHC_sf"/>
</dbReference>
<evidence type="ECO:0000313" key="2">
    <source>
        <dbReference type="EMBL" id="CAF1688053.1"/>
    </source>
</evidence>
<dbReference type="Proteomes" id="UP000663828">
    <property type="component" value="Unassembled WGS sequence"/>
</dbReference>
<gene>
    <name evidence="2" type="ORF">XAT740_LOCUS62675</name>
</gene>
<feature type="region of interest" description="Disordered" evidence="1">
    <location>
        <begin position="88"/>
        <end position="111"/>
    </location>
</feature>
<evidence type="ECO:0000313" key="3">
    <source>
        <dbReference type="Proteomes" id="UP000663828"/>
    </source>
</evidence>
<dbReference type="EMBL" id="CAJNOR010018009">
    <property type="protein sequence ID" value="CAF1688053.1"/>
    <property type="molecule type" value="Genomic_DNA"/>
</dbReference>
<name>A0A816HI27_ADIRI</name>
<organism evidence="2 3">
    <name type="scientific">Adineta ricciae</name>
    <name type="common">Rotifer</name>
    <dbReference type="NCBI Taxonomy" id="249248"/>
    <lineage>
        <taxon>Eukaryota</taxon>
        <taxon>Metazoa</taxon>
        <taxon>Spiralia</taxon>
        <taxon>Gnathifera</taxon>
        <taxon>Rotifera</taxon>
        <taxon>Eurotatoria</taxon>
        <taxon>Bdelloidea</taxon>
        <taxon>Adinetida</taxon>
        <taxon>Adinetidae</taxon>
        <taxon>Adineta</taxon>
    </lineage>
</organism>
<keyword evidence="3" id="KW-1185">Reference proteome</keyword>
<reference evidence="2" key="1">
    <citation type="submission" date="2021-02" db="EMBL/GenBank/DDBJ databases">
        <authorList>
            <person name="Nowell W R."/>
        </authorList>
    </citation>
    <scope>NUCLEOTIDE SEQUENCE</scope>
</reference>
<dbReference type="GO" id="GO:0008270">
    <property type="term" value="F:zinc ion binding"/>
    <property type="evidence" value="ECO:0007669"/>
    <property type="project" value="InterPro"/>
</dbReference>
<dbReference type="SUPFAM" id="SSF57756">
    <property type="entry name" value="Retrovirus zinc finger-like domains"/>
    <property type="match status" value="1"/>
</dbReference>
<dbReference type="GO" id="GO:0003676">
    <property type="term" value="F:nucleic acid binding"/>
    <property type="evidence" value="ECO:0007669"/>
    <property type="project" value="InterPro"/>
</dbReference>
<evidence type="ECO:0000256" key="1">
    <source>
        <dbReference type="SAM" id="MobiDB-lite"/>
    </source>
</evidence>
<dbReference type="AlphaFoldDB" id="A0A816HI27"/>
<proteinExistence type="predicted"/>